<proteinExistence type="predicted"/>
<feature type="region of interest" description="Disordered" evidence="1">
    <location>
        <begin position="1"/>
        <end position="57"/>
    </location>
</feature>
<dbReference type="Proteomes" id="UP001139031">
    <property type="component" value="Unassembled WGS sequence"/>
</dbReference>
<name>A0ABS7TM07_9BACT</name>
<evidence type="ECO:0000256" key="1">
    <source>
        <dbReference type="SAM" id="MobiDB-lite"/>
    </source>
</evidence>
<protein>
    <submittedName>
        <fullName evidence="2">Uncharacterized protein</fullName>
    </submittedName>
</protein>
<feature type="compositionally biased region" description="Basic residues" evidence="1">
    <location>
        <begin position="17"/>
        <end position="28"/>
    </location>
</feature>
<dbReference type="EMBL" id="JAIRAU010000003">
    <property type="protein sequence ID" value="MBZ5709111.1"/>
    <property type="molecule type" value="Genomic_DNA"/>
</dbReference>
<feature type="compositionally biased region" description="Low complexity" evidence="1">
    <location>
        <begin position="31"/>
        <end position="57"/>
    </location>
</feature>
<dbReference type="RefSeq" id="WP_224190889.1">
    <property type="nucleotide sequence ID" value="NZ_JAIRAU010000003.1"/>
</dbReference>
<comment type="caution">
    <text evidence="2">The sequence shown here is derived from an EMBL/GenBank/DDBJ whole genome shotgun (WGS) entry which is preliminary data.</text>
</comment>
<gene>
    <name evidence="2" type="ORF">K7C98_07555</name>
</gene>
<evidence type="ECO:0000313" key="3">
    <source>
        <dbReference type="Proteomes" id="UP001139031"/>
    </source>
</evidence>
<accession>A0ABS7TM07</accession>
<evidence type="ECO:0000313" key="2">
    <source>
        <dbReference type="EMBL" id="MBZ5709111.1"/>
    </source>
</evidence>
<sequence length="321" mass="33121">MVLSSVDALAPAPPPARHLRPRRLRPRVGRPTDATTGSATDTTADPTAPTTGAPVPADLGPDEQLCLDLCLNLLARDAACSRADASCYDWCLVGLQSSDTAGCGAEMRASRRCEADAGAFHPTFACEAPECGPVYLAKDVCDGFCAHLGGIPSGGGSPQDCTYASDCLDGHTYEMACTTTDPSTCTCRIDGADAGTCELGMGLAAFACEVVDVFSGCCNDHFSATLKPAVIDEPAPVEPGTGGTAPPGDPCPLLGLYLACEQDGTPGQAFCDQIAGTLQFGPCLPELDCRLAEPEQCAQRCELVDGEPTWVAQECMESTSG</sequence>
<keyword evidence="3" id="KW-1185">Reference proteome</keyword>
<reference evidence="2" key="1">
    <citation type="submission" date="2021-08" db="EMBL/GenBank/DDBJ databases">
        <authorList>
            <person name="Stevens D.C."/>
        </authorList>
    </citation>
    <scope>NUCLEOTIDE SEQUENCE</scope>
    <source>
        <strain evidence="2">DSM 53165</strain>
    </source>
</reference>
<organism evidence="2 3">
    <name type="scientific">Nannocystis pusilla</name>
    <dbReference type="NCBI Taxonomy" id="889268"/>
    <lineage>
        <taxon>Bacteria</taxon>
        <taxon>Pseudomonadati</taxon>
        <taxon>Myxococcota</taxon>
        <taxon>Polyangia</taxon>
        <taxon>Nannocystales</taxon>
        <taxon>Nannocystaceae</taxon>
        <taxon>Nannocystis</taxon>
    </lineage>
</organism>